<keyword evidence="1" id="KW-0433">Leucine-rich repeat</keyword>
<dbReference type="PANTHER" id="PTHR15454">
    <property type="entry name" value="NISCHARIN RELATED"/>
    <property type="match status" value="1"/>
</dbReference>
<feature type="compositionally biased region" description="Basic and acidic residues" evidence="3">
    <location>
        <begin position="444"/>
        <end position="459"/>
    </location>
</feature>
<dbReference type="InterPro" id="IPR001611">
    <property type="entry name" value="Leu-rich_rpt"/>
</dbReference>
<dbReference type="PROSITE" id="PS51450">
    <property type="entry name" value="LRR"/>
    <property type="match status" value="2"/>
</dbReference>
<dbReference type="Proteomes" id="UP001482620">
    <property type="component" value="Unassembled WGS sequence"/>
</dbReference>
<dbReference type="PANTHER" id="PTHR15454:SF19">
    <property type="entry name" value="LEUCINE-RICH REPEAT-CONTAINING PROTEIN 51"/>
    <property type="match status" value="1"/>
</dbReference>
<feature type="compositionally biased region" description="Basic and acidic residues" evidence="3">
    <location>
        <begin position="322"/>
        <end position="334"/>
    </location>
</feature>
<keyword evidence="2" id="KW-0677">Repeat</keyword>
<evidence type="ECO:0000256" key="2">
    <source>
        <dbReference type="ARBA" id="ARBA00022737"/>
    </source>
</evidence>
<dbReference type="InterPro" id="IPR032675">
    <property type="entry name" value="LRR_dom_sf"/>
</dbReference>
<name>A0ABV0VGR4_9TELE</name>
<feature type="region of interest" description="Disordered" evidence="3">
    <location>
        <begin position="511"/>
        <end position="574"/>
    </location>
</feature>
<comment type="caution">
    <text evidence="4">The sequence shown here is derived from an EMBL/GenBank/DDBJ whole genome shotgun (WGS) entry which is preliminary data.</text>
</comment>
<evidence type="ECO:0000313" key="4">
    <source>
        <dbReference type="EMBL" id="MEQ2255508.1"/>
    </source>
</evidence>
<protein>
    <recommendedName>
        <fullName evidence="6">Leucine-rich repeat-containing protein 43</fullName>
    </recommendedName>
</protein>
<feature type="region of interest" description="Disordered" evidence="3">
    <location>
        <begin position="315"/>
        <end position="338"/>
    </location>
</feature>
<evidence type="ECO:0000256" key="1">
    <source>
        <dbReference type="ARBA" id="ARBA00022614"/>
    </source>
</evidence>
<accession>A0ABV0VGR4</accession>
<sequence length="605" mass="67755">MSPKPLSAVLKKLIRRLYLNDFPCGNGPWRPTKDDPDGIEKESIDDLLYLLRCPQSPWRHEDVSWSPQASELRELAVLEPRRLNTDFIHNYFTTLIIRGRDVLAIDGGLLKFSKLEELILSVNLISEIPTENLPSTLKVLELRANRLSSLSGLTNRPPPQLQYLSLASNSLGSHKDICHLTGRHWSQLVCLDLSDCEFQDQRSLLTALKTLPRLRTLLLKGNPFTLAPAYPGFTVDSLPQLLCLDASWISSSETCRFRGLAKMNDLIEDVAAVTVSLSWLRGIPDPLMIVDKKAKFPVITYRYFISYQFLSNHTSDNQGDDSESKLEAASHVTEDESISSDLQPNIERQVSILDTRVSAVSTNETICEAAHLSQYRTSKLTWSDYMNLSYTLTHTVSSLGDLKRFFNQGLCLNLEEEKILSWPAATEDVPLVKPNLTSKGKKGKKEEQVKSAPTKDKPKDKKSKCAPGLVEDPPIRRVLASAQILLQSLVQGNQWVSVVCDLRPLNADSEVEAAQTQKDLERKLNGDQKEEDKKPKPGEGRSAAQRNSMALKGKRKDTRKPDVDDPTSLSVPVQQEPVTVELCVELEKWKTASEAHCLITPTQNV</sequence>
<reference evidence="4 5" key="1">
    <citation type="submission" date="2021-06" db="EMBL/GenBank/DDBJ databases">
        <authorList>
            <person name="Palmer J.M."/>
        </authorList>
    </citation>
    <scope>NUCLEOTIDE SEQUENCE [LARGE SCALE GENOMIC DNA]</scope>
    <source>
        <strain evidence="5">if_2019</strain>
        <tissue evidence="4">Muscle</tissue>
    </source>
</reference>
<evidence type="ECO:0000313" key="5">
    <source>
        <dbReference type="Proteomes" id="UP001482620"/>
    </source>
</evidence>
<evidence type="ECO:0008006" key="6">
    <source>
        <dbReference type="Google" id="ProtNLM"/>
    </source>
</evidence>
<gene>
    <name evidence="4" type="ORF">ILYODFUR_014583</name>
</gene>
<evidence type="ECO:0000256" key="3">
    <source>
        <dbReference type="SAM" id="MobiDB-lite"/>
    </source>
</evidence>
<dbReference type="Gene3D" id="3.80.10.10">
    <property type="entry name" value="Ribonuclease Inhibitor"/>
    <property type="match status" value="1"/>
</dbReference>
<dbReference type="EMBL" id="JAHRIQ010105504">
    <property type="protein sequence ID" value="MEQ2255508.1"/>
    <property type="molecule type" value="Genomic_DNA"/>
</dbReference>
<organism evidence="4 5">
    <name type="scientific">Ilyodon furcidens</name>
    <name type="common">goldbreast splitfin</name>
    <dbReference type="NCBI Taxonomy" id="33524"/>
    <lineage>
        <taxon>Eukaryota</taxon>
        <taxon>Metazoa</taxon>
        <taxon>Chordata</taxon>
        <taxon>Craniata</taxon>
        <taxon>Vertebrata</taxon>
        <taxon>Euteleostomi</taxon>
        <taxon>Actinopterygii</taxon>
        <taxon>Neopterygii</taxon>
        <taxon>Teleostei</taxon>
        <taxon>Neoteleostei</taxon>
        <taxon>Acanthomorphata</taxon>
        <taxon>Ovalentaria</taxon>
        <taxon>Atherinomorphae</taxon>
        <taxon>Cyprinodontiformes</taxon>
        <taxon>Goodeidae</taxon>
        <taxon>Ilyodon</taxon>
    </lineage>
</organism>
<feature type="region of interest" description="Disordered" evidence="3">
    <location>
        <begin position="433"/>
        <end position="470"/>
    </location>
</feature>
<feature type="compositionally biased region" description="Basic and acidic residues" evidence="3">
    <location>
        <begin position="518"/>
        <end position="539"/>
    </location>
</feature>
<keyword evidence="5" id="KW-1185">Reference proteome</keyword>
<dbReference type="SUPFAM" id="SSF52058">
    <property type="entry name" value="L domain-like"/>
    <property type="match status" value="1"/>
</dbReference>
<proteinExistence type="predicted"/>